<organism evidence="3 4">
    <name type="scientific">Prymnesium parvum</name>
    <name type="common">Toxic golden alga</name>
    <dbReference type="NCBI Taxonomy" id="97485"/>
    <lineage>
        <taxon>Eukaryota</taxon>
        <taxon>Haptista</taxon>
        <taxon>Haptophyta</taxon>
        <taxon>Prymnesiophyceae</taxon>
        <taxon>Prymnesiales</taxon>
        <taxon>Prymnesiaceae</taxon>
        <taxon>Prymnesium</taxon>
    </lineage>
</organism>
<evidence type="ECO:0000313" key="4">
    <source>
        <dbReference type="Proteomes" id="UP001515480"/>
    </source>
</evidence>
<keyword evidence="2" id="KW-1133">Transmembrane helix</keyword>
<dbReference type="AlphaFoldDB" id="A0AB34K2G8"/>
<sequence>MHACLPLDAHSAPRKSSKLKWVERKKAVDVAHALDESEDESAYESEGNLRLESKRKGKKKPKAAGKHQRHADEPAPDASEDDAGIESEQFLRKEQPRRGKAHEAKPGSGKAKKKAASRAPKALRCSKSRRRLCRRCALAVAGVLLAVQGIVMVFAPSTLQLWLEGRRSLHGTRGATLMRGPSVPPHPAQANRPPLRSPCFSCILSFVRGSSPFTKSSSTPTETPALLLTCGLQFVYWRPTDGEDVKVYIGANDGRPASHAGLPWRRCWKAVPQRPVSSSWNQLIQLVRGDNWLEMTSIRYLDK</sequence>
<evidence type="ECO:0000256" key="2">
    <source>
        <dbReference type="SAM" id="Phobius"/>
    </source>
</evidence>
<evidence type="ECO:0000256" key="1">
    <source>
        <dbReference type="SAM" id="MobiDB-lite"/>
    </source>
</evidence>
<reference evidence="3 4" key="1">
    <citation type="journal article" date="2024" name="Science">
        <title>Giant polyketide synthase enzymes in the biosynthesis of giant marine polyether toxins.</title>
        <authorList>
            <person name="Fallon T.R."/>
            <person name="Shende V.V."/>
            <person name="Wierzbicki I.H."/>
            <person name="Pendleton A.L."/>
            <person name="Watervoot N.F."/>
            <person name="Auber R.P."/>
            <person name="Gonzalez D.J."/>
            <person name="Wisecaver J.H."/>
            <person name="Moore B.S."/>
        </authorList>
    </citation>
    <scope>NUCLEOTIDE SEQUENCE [LARGE SCALE GENOMIC DNA]</scope>
    <source>
        <strain evidence="3 4">12B1</strain>
    </source>
</reference>
<dbReference type="Proteomes" id="UP001515480">
    <property type="component" value="Unassembled WGS sequence"/>
</dbReference>
<name>A0AB34K2G8_PRYPA</name>
<accession>A0AB34K2G8</accession>
<feature type="compositionally biased region" description="Acidic residues" evidence="1">
    <location>
        <begin position="74"/>
        <end position="85"/>
    </location>
</feature>
<proteinExistence type="predicted"/>
<gene>
    <name evidence="3" type="ORF">AB1Y20_015936</name>
</gene>
<keyword evidence="4" id="KW-1185">Reference proteome</keyword>
<feature type="compositionally biased region" description="Basic and acidic residues" evidence="1">
    <location>
        <begin position="89"/>
        <end position="105"/>
    </location>
</feature>
<keyword evidence="2" id="KW-0812">Transmembrane</keyword>
<feature type="region of interest" description="Disordered" evidence="1">
    <location>
        <begin position="1"/>
        <end position="20"/>
    </location>
</feature>
<protein>
    <submittedName>
        <fullName evidence="3">Uncharacterized protein</fullName>
    </submittedName>
</protein>
<keyword evidence="2" id="KW-0472">Membrane</keyword>
<feature type="region of interest" description="Disordered" evidence="1">
    <location>
        <begin position="32"/>
        <end position="123"/>
    </location>
</feature>
<comment type="caution">
    <text evidence="3">The sequence shown here is derived from an EMBL/GenBank/DDBJ whole genome shotgun (WGS) entry which is preliminary data.</text>
</comment>
<evidence type="ECO:0000313" key="3">
    <source>
        <dbReference type="EMBL" id="KAL1527261.1"/>
    </source>
</evidence>
<feature type="transmembrane region" description="Helical" evidence="2">
    <location>
        <begin position="136"/>
        <end position="163"/>
    </location>
</feature>
<feature type="compositionally biased region" description="Basic residues" evidence="1">
    <location>
        <begin position="55"/>
        <end position="69"/>
    </location>
</feature>
<dbReference type="EMBL" id="JBGBPQ010000003">
    <property type="protein sequence ID" value="KAL1527261.1"/>
    <property type="molecule type" value="Genomic_DNA"/>
</dbReference>